<evidence type="ECO:0000313" key="2">
    <source>
        <dbReference type="Proteomes" id="UP001599542"/>
    </source>
</evidence>
<dbReference type="EMBL" id="JBHYPX010000004">
    <property type="protein sequence ID" value="MFE1351171.1"/>
    <property type="molecule type" value="Genomic_DNA"/>
</dbReference>
<reference evidence="1 2" key="1">
    <citation type="submission" date="2024-09" db="EMBL/GenBank/DDBJ databases">
        <title>The Natural Products Discovery Center: Release of the First 8490 Sequenced Strains for Exploring Actinobacteria Biosynthetic Diversity.</title>
        <authorList>
            <person name="Kalkreuter E."/>
            <person name="Kautsar S.A."/>
            <person name="Yang D."/>
            <person name="Bader C.D."/>
            <person name="Teijaro C.N."/>
            <person name="Fluegel L."/>
            <person name="Davis C.M."/>
            <person name="Simpson J.R."/>
            <person name="Lauterbach L."/>
            <person name="Steele A.D."/>
            <person name="Gui C."/>
            <person name="Meng S."/>
            <person name="Li G."/>
            <person name="Viehrig K."/>
            <person name="Ye F."/>
            <person name="Su P."/>
            <person name="Kiefer A.F."/>
            <person name="Nichols A."/>
            <person name="Cepeda A.J."/>
            <person name="Yan W."/>
            <person name="Fan B."/>
            <person name="Jiang Y."/>
            <person name="Adhikari A."/>
            <person name="Zheng C.-J."/>
            <person name="Schuster L."/>
            <person name="Cowan T.M."/>
            <person name="Smanski M.J."/>
            <person name="Chevrette M.G."/>
            <person name="De Carvalho L.P.S."/>
            <person name="Shen B."/>
        </authorList>
    </citation>
    <scope>NUCLEOTIDE SEQUENCE [LARGE SCALE GENOMIC DNA]</scope>
    <source>
        <strain evidence="1 2">NPDC058753</strain>
    </source>
</reference>
<dbReference type="Proteomes" id="UP001599542">
    <property type="component" value="Unassembled WGS sequence"/>
</dbReference>
<accession>A0ABW6GEN0</accession>
<proteinExistence type="predicted"/>
<comment type="caution">
    <text evidence="1">The sequence shown here is derived from an EMBL/GenBank/DDBJ whole genome shotgun (WGS) entry which is preliminary data.</text>
</comment>
<name>A0ABW6GEN0_9ACTN</name>
<sequence length="223" mass="24130">MRRYSQVAAAPEVRSCVGSDCRRRPDPGALLCGPCVARLQDDLRGLRDIYVESEHRLSRGPAGLRQRVGGSRSIGIQLDDRTVELRSEITAVLTSWARLVIQERGLSSADAPGVRFLLCFLARHLDWLARHPAAADFAAEVNRLVESAGDLRAPGPVRLISLGRCPRPGCPGSLHAVIPALGPAGSSVPHRLSCDRGHEPPPHEWLRLAAGLNAETVLENTAR</sequence>
<gene>
    <name evidence="1" type="ORF">ACFW6T_04195</name>
</gene>
<protein>
    <submittedName>
        <fullName evidence="1">OvmZ protein</fullName>
    </submittedName>
</protein>
<organism evidence="1 2">
    <name type="scientific">Kitasatospora phosalacinea</name>
    <dbReference type="NCBI Taxonomy" id="2065"/>
    <lineage>
        <taxon>Bacteria</taxon>
        <taxon>Bacillati</taxon>
        <taxon>Actinomycetota</taxon>
        <taxon>Actinomycetes</taxon>
        <taxon>Kitasatosporales</taxon>
        <taxon>Streptomycetaceae</taxon>
        <taxon>Kitasatospora</taxon>
    </lineage>
</organism>
<keyword evidence="2" id="KW-1185">Reference proteome</keyword>
<dbReference type="RefSeq" id="WP_380328497.1">
    <property type="nucleotide sequence ID" value="NZ_JBHYPW010000048.1"/>
</dbReference>
<evidence type="ECO:0000313" key="1">
    <source>
        <dbReference type="EMBL" id="MFE1351171.1"/>
    </source>
</evidence>